<dbReference type="OMA" id="ITEVETW"/>
<protein>
    <submittedName>
        <fullName evidence="2">Uncharacterized protein</fullName>
    </submittedName>
</protein>
<name>A0A024XBL8_PLAFC</name>
<dbReference type="AlphaFoldDB" id="A0A024XBL8"/>
<evidence type="ECO:0000313" key="2">
    <source>
        <dbReference type="EMBL" id="ETW62942.1"/>
    </source>
</evidence>
<dbReference type="OrthoDB" id="378406at2759"/>
<dbReference type="EMBL" id="KI927480">
    <property type="protein sequence ID" value="ETW62942.1"/>
    <property type="molecule type" value="Genomic_DNA"/>
</dbReference>
<gene>
    <name evidence="2" type="ORF">PFMC_00923</name>
</gene>
<organism evidence="2 3">
    <name type="scientific">Plasmodium falciparum (isolate Camp / Malaysia)</name>
    <dbReference type="NCBI Taxonomy" id="5835"/>
    <lineage>
        <taxon>Eukaryota</taxon>
        <taxon>Sar</taxon>
        <taxon>Alveolata</taxon>
        <taxon>Apicomplexa</taxon>
        <taxon>Aconoidasida</taxon>
        <taxon>Haemosporida</taxon>
        <taxon>Plasmodiidae</taxon>
        <taxon>Plasmodium</taxon>
        <taxon>Plasmodium (Laverania)</taxon>
    </lineage>
</organism>
<feature type="region of interest" description="Disordered" evidence="1">
    <location>
        <begin position="246"/>
        <end position="288"/>
    </location>
</feature>
<accession>A0A024XBL8</accession>
<sequence length="288" mass="34731">MGNSCKNIIRTRRENYSADIYNERFDFRKDVNCHVDKLKYFNDIYVKKKGKCDDMKRKEDDKLSCSSVDDDCYLIQSNTVGYVDELYSILGNKKRITIKKKVDDKSDMEEYLIIEKKIKVKRKKKKGKDKKYKEEIEKYIINNEKNKMSEKKRSNHKTKDKMIKCDKDNIYVEKNYKIYNKSKDDHFIFPSPDKNKNINKKNNNNNNNKKNKSRSHSKNTEMETWCSSSNDKYDIFEQDRRYLLKKRKENADKKNNENNETESQHDNSNDSSDKKFYKTNKKYKDPFE</sequence>
<reference evidence="2 3" key="2">
    <citation type="submission" date="2013-02" db="EMBL/GenBank/DDBJ databases">
        <title>The Genome Sequence of Plasmodium falciparum CAMP/Malaysia.</title>
        <authorList>
            <consortium name="The Broad Institute Genome Sequencing Platform"/>
            <consortium name="The Broad Institute Genome Sequencing Center for Infectious Disease"/>
            <person name="Neafsey D."/>
            <person name="Cheeseman I."/>
            <person name="Volkman S."/>
            <person name="Adams J."/>
            <person name="Walker B."/>
            <person name="Young S.K."/>
            <person name="Zeng Q."/>
            <person name="Gargeya S."/>
            <person name="Fitzgerald M."/>
            <person name="Haas B."/>
            <person name="Abouelleil A."/>
            <person name="Alvarado L."/>
            <person name="Arachchi H.M."/>
            <person name="Berlin A.M."/>
            <person name="Chapman S.B."/>
            <person name="Dewar J."/>
            <person name="Goldberg J."/>
            <person name="Griggs A."/>
            <person name="Gujja S."/>
            <person name="Hansen M."/>
            <person name="Howarth C."/>
            <person name="Imamovic A."/>
            <person name="Larimer J."/>
            <person name="McCowan C."/>
            <person name="Murphy C."/>
            <person name="Neiman D."/>
            <person name="Pearson M."/>
            <person name="Priest M."/>
            <person name="Roberts A."/>
            <person name="Saif S."/>
            <person name="Shea T."/>
            <person name="Sisk P."/>
            <person name="Sykes S."/>
            <person name="Wortman J."/>
            <person name="Nusbaum C."/>
            <person name="Birren B."/>
        </authorList>
    </citation>
    <scope>NUCLEOTIDE SEQUENCE [LARGE SCALE GENOMIC DNA]</scope>
    <source>
        <strain evidence="2 3">CAMP/Malaysia</strain>
    </source>
</reference>
<proteinExistence type="predicted"/>
<evidence type="ECO:0000313" key="3">
    <source>
        <dbReference type="Proteomes" id="UP000030694"/>
    </source>
</evidence>
<dbReference type="Proteomes" id="UP000030694">
    <property type="component" value="Unassembled WGS sequence"/>
</dbReference>
<reference evidence="2 3" key="1">
    <citation type="submission" date="2013-02" db="EMBL/GenBank/DDBJ databases">
        <title>The Genome Annotation of Plasmodium falciparum CAMP/Malaysia.</title>
        <authorList>
            <consortium name="The Broad Institute Genome Sequencing Platform"/>
            <consortium name="The Broad Institute Genome Sequencing Center for Infectious Disease"/>
            <person name="Neafsey D."/>
            <person name="Hoffman S."/>
            <person name="Volkman S."/>
            <person name="Rosenthal P."/>
            <person name="Walker B."/>
            <person name="Young S.K."/>
            <person name="Zeng Q."/>
            <person name="Gargeya S."/>
            <person name="Fitzgerald M."/>
            <person name="Haas B."/>
            <person name="Abouelleil A."/>
            <person name="Allen A.W."/>
            <person name="Alvarado L."/>
            <person name="Arachchi H.M."/>
            <person name="Berlin A.M."/>
            <person name="Chapman S.B."/>
            <person name="Gainer-Dewar J."/>
            <person name="Goldberg J."/>
            <person name="Griggs A."/>
            <person name="Gujja S."/>
            <person name="Hansen M."/>
            <person name="Howarth C."/>
            <person name="Imamovic A."/>
            <person name="Ireland A."/>
            <person name="Larimer J."/>
            <person name="McCowan C."/>
            <person name="Murphy C."/>
            <person name="Pearson M."/>
            <person name="Poon T.W."/>
            <person name="Priest M."/>
            <person name="Roberts A."/>
            <person name="Saif S."/>
            <person name="Shea T."/>
            <person name="Sisk P."/>
            <person name="Sykes S."/>
            <person name="Wortman J."/>
            <person name="Nusbaum C."/>
            <person name="Birren B."/>
        </authorList>
    </citation>
    <scope>NUCLEOTIDE SEQUENCE [LARGE SCALE GENOMIC DNA]</scope>
    <source>
        <strain evidence="2 3">CAMP/Malaysia</strain>
    </source>
</reference>
<feature type="compositionally biased region" description="Basic and acidic residues" evidence="1">
    <location>
        <begin position="249"/>
        <end position="288"/>
    </location>
</feature>
<evidence type="ECO:0000256" key="1">
    <source>
        <dbReference type="SAM" id="MobiDB-lite"/>
    </source>
</evidence>
<feature type="region of interest" description="Disordered" evidence="1">
    <location>
        <begin position="184"/>
        <end position="226"/>
    </location>
</feature>